<dbReference type="SUPFAM" id="SSF51726">
    <property type="entry name" value="UROD/MetE-like"/>
    <property type="match status" value="1"/>
</dbReference>
<evidence type="ECO:0000313" key="2">
    <source>
        <dbReference type="EMBL" id="PIZ14741.1"/>
    </source>
</evidence>
<dbReference type="InterPro" id="IPR000257">
    <property type="entry name" value="Uroporphyrinogen_deCOase"/>
</dbReference>
<evidence type="ECO:0000313" key="3">
    <source>
        <dbReference type="Proteomes" id="UP000229307"/>
    </source>
</evidence>
<dbReference type="InterPro" id="IPR052024">
    <property type="entry name" value="Methanogen_methyltrans"/>
</dbReference>
<comment type="caution">
    <text evidence="2">The sequence shown here is derived from an EMBL/GenBank/DDBJ whole genome shotgun (WGS) entry which is preliminary data.</text>
</comment>
<sequence length="386" mass="43619">MLPRERVFRTLEHKEPDIIPWGEHSIDYNIYEEILGRKSFVQAKFRETKALWDGRRDEVIASYKRDIIGLADALGFDIILAPLVPSAKSVYTPMEKIDEETYKDGSGNIFRISSTTHDLMPYKLNPKAYTAPTLEGIRGEIARIDRDGVPSPDGSCWELVDHIVKERKKTHFIMGFWEDFGWPSFGQTDEDFYMNILLHPEMNGPIAELNGKRAIAGLKYLAEHKVDAVMTCGDMGSSAGALASPLIYRKYVLRWHKKYAEEARRLGLKIIKHACGRTWDFIDDFIDIGYDAYEAIQASAGMDMKLLKEKTKGRLTLWGGVTNENLILGKPGDIKKDALYAIKWGAPGGGFIYGASHSLAVGTKRENLLMMKECRDRFGVYPVGDL</sequence>
<dbReference type="GO" id="GO:0004853">
    <property type="term" value="F:uroporphyrinogen decarboxylase activity"/>
    <property type="evidence" value="ECO:0007669"/>
    <property type="project" value="InterPro"/>
</dbReference>
<dbReference type="GO" id="GO:0006779">
    <property type="term" value="P:porphyrin-containing compound biosynthetic process"/>
    <property type="evidence" value="ECO:0007669"/>
    <property type="project" value="InterPro"/>
</dbReference>
<dbReference type="PANTHER" id="PTHR47099:SF1">
    <property type="entry name" value="METHYLCOBAMIDE:COM METHYLTRANSFERASE MTBA"/>
    <property type="match status" value="1"/>
</dbReference>
<evidence type="ECO:0000259" key="1">
    <source>
        <dbReference type="Pfam" id="PF01208"/>
    </source>
</evidence>
<protein>
    <recommendedName>
        <fullName evidence="1">Uroporphyrinogen decarboxylase (URO-D) domain-containing protein</fullName>
    </recommendedName>
</protein>
<dbReference type="Gene3D" id="3.20.20.210">
    <property type="match status" value="1"/>
</dbReference>
<dbReference type="Pfam" id="PF01208">
    <property type="entry name" value="URO-D"/>
    <property type="match status" value="1"/>
</dbReference>
<organism evidence="2 3">
    <name type="scientific">Candidatus Desantisbacteria bacterium CG_4_10_14_0_8_um_filter_48_22</name>
    <dbReference type="NCBI Taxonomy" id="1974543"/>
    <lineage>
        <taxon>Bacteria</taxon>
        <taxon>Candidatus Desantisiibacteriota</taxon>
    </lineage>
</organism>
<gene>
    <name evidence="2" type="ORF">COY52_11195</name>
</gene>
<feature type="domain" description="Uroporphyrinogen decarboxylase (URO-D)" evidence="1">
    <location>
        <begin position="214"/>
        <end position="377"/>
    </location>
</feature>
<dbReference type="EMBL" id="PFMR01000309">
    <property type="protein sequence ID" value="PIZ14741.1"/>
    <property type="molecule type" value="Genomic_DNA"/>
</dbReference>
<reference evidence="3" key="1">
    <citation type="submission" date="2017-09" db="EMBL/GenBank/DDBJ databases">
        <title>Depth-based differentiation of microbial function through sediment-hosted aquifers and enrichment of novel symbionts in the deep terrestrial subsurface.</title>
        <authorList>
            <person name="Probst A.J."/>
            <person name="Ladd B."/>
            <person name="Jarett J.K."/>
            <person name="Geller-Mcgrath D.E."/>
            <person name="Sieber C.M.K."/>
            <person name="Emerson J.B."/>
            <person name="Anantharaman K."/>
            <person name="Thomas B.C."/>
            <person name="Malmstrom R."/>
            <person name="Stieglmeier M."/>
            <person name="Klingl A."/>
            <person name="Woyke T."/>
            <person name="Ryan C.M."/>
            <person name="Banfield J.F."/>
        </authorList>
    </citation>
    <scope>NUCLEOTIDE SEQUENCE [LARGE SCALE GENOMIC DNA]</scope>
</reference>
<accession>A0A2M7S5A3</accession>
<dbReference type="Proteomes" id="UP000229307">
    <property type="component" value="Unassembled WGS sequence"/>
</dbReference>
<dbReference type="AlphaFoldDB" id="A0A2M7S5A3"/>
<dbReference type="InterPro" id="IPR038071">
    <property type="entry name" value="UROD/MetE-like_sf"/>
</dbReference>
<name>A0A2M7S5A3_9BACT</name>
<dbReference type="PANTHER" id="PTHR47099">
    <property type="entry name" value="METHYLCOBAMIDE:COM METHYLTRANSFERASE MTBA"/>
    <property type="match status" value="1"/>
</dbReference>
<proteinExistence type="predicted"/>